<gene>
    <name evidence="1" type="ORF">SAMN05444342_1304</name>
</gene>
<sequence>MGSVELLRVLGNKYNAEILDATHEPKSAQELSDELGIPIATSYRRIEELTEANLLELTGREFSNEGRRTKVYRRDIDAVAISFQRDGIDVSIENRPEVENALVDVWRDLKER</sequence>
<dbReference type="RefSeq" id="WP_026177744.1">
    <property type="nucleotide sequence ID" value="NZ_AEMG01000004.1"/>
</dbReference>
<dbReference type="Proteomes" id="UP000184203">
    <property type="component" value="Unassembled WGS sequence"/>
</dbReference>
<organism evidence="1 2">
    <name type="scientific">Haladaptatus paucihalophilus DX253</name>
    <dbReference type="NCBI Taxonomy" id="797209"/>
    <lineage>
        <taxon>Archaea</taxon>
        <taxon>Methanobacteriati</taxon>
        <taxon>Methanobacteriota</taxon>
        <taxon>Stenosarchaea group</taxon>
        <taxon>Halobacteria</taxon>
        <taxon>Halobacteriales</taxon>
        <taxon>Haladaptataceae</taxon>
        <taxon>Haladaptatus</taxon>
    </lineage>
</organism>
<evidence type="ECO:0000313" key="2">
    <source>
        <dbReference type="Proteomes" id="UP000184203"/>
    </source>
</evidence>
<reference evidence="2" key="1">
    <citation type="submission" date="2016-11" db="EMBL/GenBank/DDBJ databases">
        <authorList>
            <person name="Varghese N."/>
            <person name="Submissions S."/>
        </authorList>
    </citation>
    <scope>NUCLEOTIDE SEQUENCE [LARGE SCALE GENOMIC DNA]</scope>
    <source>
        <strain evidence="2">DX253</strain>
    </source>
</reference>
<keyword evidence="2" id="KW-1185">Reference proteome</keyword>
<dbReference type="EMBL" id="FRAN01000002">
    <property type="protein sequence ID" value="SHK45206.1"/>
    <property type="molecule type" value="Genomic_DNA"/>
</dbReference>
<dbReference type="OrthoDB" id="199042at2157"/>
<accession>A0A1M6SKN2</accession>
<dbReference type="Pfam" id="PF12840">
    <property type="entry name" value="HTH_20"/>
    <property type="match status" value="1"/>
</dbReference>
<proteinExistence type="predicted"/>
<dbReference type="Gene3D" id="1.10.10.10">
    <property type="entry name" value="Winged helix-like DNA-binding domain superfamily/Winged helix DNA-binding domain"/>
    <property type="match status" value="1"/>
</dbReference>
<protein>
    <submittedName>
        <fullName evidence="1">Helix-turn-helix domain-containing protein</fullName>
    </submittedName>
</protein>
<dbReference type="SUPFAM" id="SSF46785">
    <property type="entry name" value="Winged helix' DNA-binding domain"/>
    <property type="match status" value="1"/>
</dbReference>
<dbReference type="InterPro" id="IPR036390">
    <property type="entry name" value="WH_DNA-bd_sf"/>
</dbReference>
<evidence type="ECO:0000313" key="1">
    <source>
        <dbReference type="EMBL" id="SHK45206.1"/>
    </source>
</evidence>
<dbReference type="AlphaFoldDB" id="A0A1M6SKN2"/>
<dbReference type="InterPro" id="IPR036388">
    <property type="entry name" value="WH-like_DNA-bd_sf"/>
</dbReference>
<name>A0A1M6SKN2_HALPU</name>